<dbReference type="OrthoDB" id="9810236at2"/>
<proteinExistence type="predicted"/>
<sequence>MRHEDLGLVLWHQKVQLAAECQGWFGDDPDVVYGIEFWAGAVMGHRGQPLAHSEVPLHRYFLPRDVDAALGYADALRSLFLPDSLPLLVHDLDAEAFERSSRERSWWFAVLVAGMRGCIGQSVHRDSQCQRLSTCAGTEGAGHYTC</sequence>
<keyword evidence="2" id="KW-1185">Reference proteome</keyword>
<gene>
    <name evidence="1" type="ORF">Cenrod_1421</name>
</gene>
<dbReference type="STRING" id="946483.Cenrod_1421"/>
<dbReference type="RefSeq" id="WP_022772950.1">
    <property type="nucleotide sequence ID" value="NC_022576.1"/>
</dbReference>
<evidence type="ECO:0000313" key="2">
    <source>
        <dbReference type="Proteomes" id="UP000017184"/>
    </source>
</evidence>
<dbReference type="EMBL" id="CP004885">
    <property type="protein sequence ID" value="AGX87508.1"/>
    <property type="molecule type" value="Genomic_DNA"/>
</dbReference>
<dbReference type="KEGG" id="cbx:Cenrod_1421"/>
<name>U5NB92_9BURK</name>
<accession>U5NB92</accession>
<protein>
    <submittedName>
        <fullName evidence="1">Uncharacterized protein</fullName>
    </submittedName>
</protein>
<evidence type="ECO:0000313" key="1">
    <source>
        <dbReference type="EMBL" id="AGX87508.1"/>
    </source>
</evidence>
<dbReference type="HOGENOM" id="CLU_1774012_0_0_4"/>
<organism evidence="1 2">
    <name type="scientific">Candidatus Symbiobacter mobilis CR</name>
    <dbReference type="NCBI Taxonomy" id="946483"/>
    <lineage>
        <taxon>Bacteria</taxon>
        <taxon>Pseudomonadati</taxon>
        <taxon>Pseudomonadota</taxon>
        <taxon>Betaproteobacteria</taxon>
        <taxon>Burkholderiales</taxon>
        <taxon>Comamonadaceae</taxon>
    </lineage>
</organism>
<reference evidence="1 2" key="1">
    <citation type="journal article" date="2013" name="Genome Biol.">
        <title>Genomic analysis reveals key aspects of prokaryotic symbiosis in the phototrophic consortium "Chlorochromatium aggregatum".</title>
        <authorList>
            <person name="Liu Z."/>
            <person name="Muller J."/>
            <person name="Li T."/>
            <person name="Alvey R.M."/>
            <person name="Vogl K."/>
            <person name="Frigaard N.U."/>
            <person name="Rockwell N.C."/>
            <person name="Boyd E.S."/>
            <person name="Tomsho L.P."/>
            <person name="Schuster S.C."/>
            <person name="Henke P."/>
            <person name="Rohde M."/>
            <person name="Overmann J."/>
            <person name="Bryant D.A."/>
        </authorList>
    </citation>
    <scope>NUCLEOTIDE SEQUENCE [LARGE SCALE GENOMIC DNA]</scope>
    <source>
        <strain evidence="1">CR</strain>
    </source>
</reference>
<dbReference type="AlphaFoldDB" id="U5NB92"/>
<dbReference type="Proteomes" id="UP000017184">
    <property type="component" value="Chromosome"/>
</dbReference>